<dbReference type="EMBL" id="FR824252">
    <property type="protein sequence ID" value="CCA23797.1"/>
    <property type="molecule type" value="Genomic_DNA"/>
</dbReference>
<dbReference type="SUPFAM" id="SSF50129">
    <property type="entry name" value="GroES-like"/>
    <property type="match status" value="1"/>
</dbReference>
<dbReference type="GO" id="GO:0016491">
    <property type="term" value="F:oxidoreductase activity"/>
    <property type="evidence" value="ECO:0007669"/>
    <property type="project" value="UniProtKB-KW"/>
</dbReference>
<evidence type="ECO:0000256" key="3">
    <source>
        <dbReference type="ARBA" id="ARBA00022833"/>
    </source>
</evidence>
<evidence type="ECO:0000313" key="6">
    <source>
        <dbReference type="EMBL" id="CCA23797.1"/>
    </source>
</evidence>
<dbReference type="Gene3D" id="3.40.50.720">
    <property type="entry name" value="NAD(P)-binding Rossmann-like Domain"/>
    <property type="match status" value="1"/>
</dbReference>
<dbReference type="PROSITE" id="PS00059">
    <property type="entry name" value="ADH_ZINC"/>
    <property type="match status" value="1"/>
</dbReference>
<dbReference type="SUPFAM" id="SSF51735">
    <property type="entry name" value="NAD(P)-binding Rossmann-fold domains"/>
    <property type="match status" value="1"/>
</dbReference>
<name>F0WR37_9STRA</name>
<dbReference type="Pfam" id="PF08240">
    <property type="entry name" value="ADH_N"/>
    <property type="match status" value="1"/>
</dbReference>
<dbReference type="CDD" id="cd08283">
    <property type="entry name" value="FDH_like_1"/>
    <property type="match status" value="1"/>
</dbReference>
<protein>
    <submittedName>
        <fullName evidence="6">S(Hydroxymethyl)glutathione dehydrogenase putative</fullName>
    </submittedName>
</protein>
<dbReference type="InterPro" id="IPR013154">
    <property type="entry name" value="ADH-like_N"/>
</dbReference>
<sequence>MATNFVAKCADDYLGKKEVAQESTQPETSSTETMKAIVWKGSKKVACELKPKPVITHAKDVIVKVTYASVCSGSDSHLYSGEIPTVDEGFIMGHEACGVVDSVGEEVEKFKQGDRVVISFDISCGDCKHCKREEFFACDSTNDSELWEKMYGGNTAGAIFGYSRLLGNTPGSQAEYVRVPFGDVNCYPIPPNVPAEKALFISDVLSTSLHAVELAEVGEGDNVIIWGLGPIGLYAAKWCKLKKANTIVGIDTVSERIQLARKQFKIQVLDRTGMSSDQVMHALQGYVPAGGADAVIDATGFRFSQTWSDRIERAVGLETDSPEILAECFYMVRKYGRVSIIADYIGFARNFPIGHIVQKNLIVRSGQCPVQKYFKSIMKALENEEIDPTYMVTHLIKLDQVPEAYERLFYKEQGYIKVLIDVDSKEDKRCQEQLKSGHETKSAAVPP</sequence>
<evidence type="ECO:0000256" key="2">
    <source>
        <dbReference type="ARBA" id="ARBA00022723"/>
    </source>
</evidence>
<keyword evidence="4" id="KW-0560">Oxidoreductase</keyword>
<dbReference type="InterPro" id="IPR036291">
    <property type="entry name" value="NAD(P)-bd_dom_sf"/>
</dbReference>
<evidence type="ECO:0000256" key="1">
    <source>
        <dbReference type="ARBA" id="ARBA00001947"/>
    </source>
</evidence>
<gene>
    <name evidence="6" type="primary">AlNc14C207G8845</name>
    <name evidence="6" type="ORF">ALNC14_099410</name>
</gene>
<reference evidence="6" key="1">
    <citation type="journal article" date="2011" name="PLoS Biol.">
        <title>Gene gain and loss during evolution of obligate parasitism in the white rust pathogen of Arabidopsis thaliana.</title>
        <authorList>
            <person name="Kemen E."/>
            <person name="Gardiner A."/>
            <person name="Schultz-Larsen T."/>
            <person name="Kemen A.C."/>
            <person name="Balmuth A.L."/>
            <person name="Robert-Seilaniantz A."/>
            <person name="Bailey K."/>
            <person name="Holub E."/>
            <person name="Studholme D.J."/>
            <person name="Maclean D."/>
            <person name="Jones J.D."/>
        </authorList>
    </citation>
    <scope>NUCLEOTIDE SEQUENCE</scope>
</reference>
<comment type="cofactor">
    <cofactor evidence="1">
        <name>Zn(2+)</name>
        <dbReference type="ChEBI" id="CHEBI:29105"/>
    </cofactor>
</comment>
<dbReference type="InterPro" id="IPR002328">
    <property type="entry name" value="ADH_Zn_CS"/>
</dbReference>
<dbReference type="PANTHER" id="PTHR42813">
    <property type="entry name" value="ZINC-TYPE ALCOHOL DEHYDROGENASE-LIKE"/>
    <property type="match status" value="1"/>
</dbReference>
<evidence type="ECO:0000259" key="5">
    <source>
        <dbReference type="Pfam" id="PF08240"/>
    </source>
</evidence>
<feature type="domain" description="Alcohol dehydrogenase-like N-terminal" evidence="5">
    <location>
        <begin position="58"/>
        <end position="190"/>
    </location>
</feature>
<proteinExistence type="predicted"/>
<dbReference type="InterPro" id="IPR011032">
    <property type="entry name" value="GroES-like_sf"/>
</dbReference>
<dbReference type="HOGENOM" id="CLU_026673_11_3_1"/>
<keyword evidence="2" id="KW-0479">Metal-binding</keyword>
<dbReference type="GO" id="GO:0008270">
    <property type="term" value="F:zinc ion binding"/>
    <property type="evidence" value="ECO:0007669"/>
    <property type="project" value="InterPro"/>
</dbReference>
<dbReference type="PANTHER" id="PTHR42813:SF1">
    <property type="entry name" value="DEHYDROGENASE, PUTATIVE (AFU_ORTHOLOGUE AFUA_5G03930)-RELATED"/>
    <property type="match status" value="1"/>
</dbReference>
<accession>F0WR37</accession>
<reference evidence="6" key="2">
    <citation type="submission" date="2011-02" db="EMBL/GenBank/DDBJ databases">
        <authorList>
            <person name="MacLean D."/>
        </authorList>
    </citation>
    <scope>NUCLEOTIDE SEQUENCE</scope>
</reference>
<dbReference type="AlphaFoldDB" id="F0WR37"/>
<dbReference type="Gene3D" id="3.90.180.10">
    <property type="entry name" value="Medium-chain alcohol dehydrogenases, catalytic domain"/>
    <property type="match status" value="1"/>
</dbReference>
<organism evidence="6">
    <name type="scientific">Albugo laibachii Nc14</name>
    <dbReference type="NCBI Taxonomy" id="890382"/>
    <lineage>
        <taxon>Eukaryota</taxon>
        <taxon>Sar</taxon>
        <taxon>Stramenopiles</taxon>
        <taxon>Oomycota</taxon>
        <taxon>Peronosporomycetes</taxon>
        <taxon>Albuginales</taxon>
        <taxon>Albuginaceae</taxon>
        <taxon>Albugo</taxon>
    </lineage>
</organism>
<keyword evidence="3" id="KW-0862">Zinc</keyword>
<evidence type="ECO:0000256" key="4">
    <source>
        <dbReference type="ARBA" id="ARBA00023002"/>
    </source>
</evidence>